<proteinExistence type="predicted"/>
<dbReference type="EMBL" id="JARIHO010000056">
    <property type="protein sequence ID" value="KAJ7318688.1"/>
    <property type="molecule type" value="Genomic_DNA"/>
</dbReference>
<feature type="signal peptide" evidence="1">
    <location>
        <begin position="1"/>
        <end position="16"/>
    </location>
</feature>
<name>A0AAD6ZE70_9AGAR</name>
<accession>A0AAD6ZE70</accession>
<sequence length="101" mass="11024">MAVAVLMMVVFHAVQPAVLTLASSTPKDSIQTVASFIEDNKVPLQEKANTITVQVAAVVAAMKHRNIIPQLNPQHLPWEFSDEEATILATELSQFIVANLM</sequence>
<gene>
    <name evidence="2" type="ORF">DFH08DRAFT_819591</name>
</gene>
<reference evidence="2" key="1">
    <citation type="submission" date="2023-03" db="EMBL/GenBank/DDBJ databases">
        <title>Massive genome expansion in bonnet fungi (Mycena s.s.) driven by repeated elements and novel gene families across ecological guilds.</title>
        <authorList>
            <consortium name="Lawrence Berkeley National Laboratory"/>
            <person name="Harder C.B."/>
            <person name="Miyauchi S."/>
            <person name="Viragh M."/>
            <person name="Kuo A."/>
            <person name="Thoen E."/>
            <person name="Andreopoulos B."/>
            <person name="Lu D."/>
            <person name="Skrede I."/>
            <person name="Drula E."/>
            <person name="Henrissat B."/>
            <person name="Morin E."/>
            <person name="Kohler A."/>
            <person name="Barry K."/>
            <person name="LaButti K."/>
            <person name="Morin E."/>
            <person name="Salamov A."/>
            <person name="Lipzen A."/>
            <person name="Mereny Z."/>
            <person name="Hegedus B."/>
            <person name="Baldrian P."/>
            <person name="Stursova M."/>
            <person name="Weitz H."/>
            <person name="Taylor A."/>
            <person name="Grigoriev I.V."/>
            <person name="Nagy L.G."/>
            <person name="Martin F."/>
            <person name="Kauserud H."/>
        </authorList>
    </citation>
    <scope>NUCLEOTIDE SEQUENCE</scope>
    <source>
        <strain evidence="2">CBHHK002</strain>
    </source>
</reference>
<evidence type="ECO:0000313" key="3">
    <source>
        <dbReference type="Proteomes" id="UP001218218"/>
    </source>
</evidence>
<dbReference type="AlphaFoldDB" id="A0AAD6ZE70"/>
<comment type="caution">
    <text evidence="2">The sequence shown here is derived from an EMBL/GenBank/DDBJ whole genome shotgun (WGS) entry which is preliminary data.</text>
</comment>
<feature type="chain" id="PRO_5042227345" evidence="1">
    <location>
        <begin position="17"/>
        <end position="101"/>
    </location>
</feature>
<evidence type="ECO:0000256" key="1">
    <source>
        <dbReference type="SAM" id="SignalP"/>
    </source>
</evidence>
<organism evidence="2 3">
    <name type="scientific">Mycena albidolilacea</name>
    <dbReference type="NCBI Taxonomy" id="1033008"/>
    <lineage>
        <taxon>Eukaryota</taxon>
        <taxon>Fungi</taxon>
        <taxon>Dikarya</taxon>
        <taxon>Basidiomycota</taxon>
        <taxon>Agaricomycotina</taxon>
        <taxon>Agaricomycetes</taxon>
        <taxon>Agaricomycetidae</taxon>
        <taxon>Agaricales</taxon>
        <taxon>Marasmiineae</taxon>
        <taxon>Mycenaceae</taxon>
        <taxon>Mycena</taxon>
    </lineage>
</organism>
<keyword evidence="3" id="KW-1185">Reference proteome</keyword>
<dbReference type="Proteomes" id="UP001218218">
    <property type="component" value="Unassembled WGS sequence"/>
</dbReference>
<protein>
    <submittedName>
        <fullName evidence="2">Uncharacterized protein</fullName>
    </submittedName>
</protein>
<keyword evidence="1" id="KW-0732">Signal</keyword>
<evidence type="ECO:0000313" key="2">
    <source>
        <dbReference type="EMBL" id="KAJ7318688.1"/>
    </source>
</evidence>